<gene>
    <name evidence="3" type="ORF">PECAL_6P13100</name>
</gene>
<feature type="region of interest" description="Disordered" evidence="1">
    <location>
        <begin position="200"/>
        <end position="430"/>
    </location>
</feature>
<feature type="region of interest" description="Disordered" evidence="1">
    <location>
        <begin position="737"/>
        <end position="791"/>
    </location>
</feature>
<feature type="transmembrane region" description="Helical" evidence="2">
    <location>
        <begin position="869"/>
        <end position="897"/>
    </location>
</feature>
<feature type="region of interest" description="Disordered" evidence="1">
    <location>
        <begin position="443"/>
        <end position="479"/>
    </location>
</feature>
<evidence type="ECO:0000256" key="1">
    <source>
        <dbReference type="SAM" id="MobiDB-lite"/>
    </source>
</evidence>
<feature type="transmembrane region" description="Helical" evidence="2">
    <location>
        <begin position="909"/>
        <end position="930"/>
    </location>
</feature>
<feature type="region of interest" description="Disordered" evidence="1">
    <location>
        <begin position="1046"/>
        <end position="1072"/>
    </location>
</feature>
<dbReference type="PANTHER" id="PTHR23030:SF30">
    <property type="entry name" value="TYROSINE-PROTEIN PHOSPHATASE NON-RECEPTOR TYPE 23"/>
    <property type="match status" value="1"/>
</dbReference>
<feature type="compositionally biased region" description="Basic and acidic residues" evidence="1">
    <location>
        <begin position="521"/>
        <end position="549"/>
    </location>
</feature>
<sequence>MAPRRPSSARRTGEILAPTDTTGGAAPVYEADDRTYEHRIGGRAGEVISGTQTQAVGARDLRPGSAPGDVNSNHRLRGLGRHDEFFGTGARPEGHYREEHAPTSFTPRVGRSGEVLNPTRGFAEDATPRTRAAVEARLEEEDAEEEDRGWSLDDALAATDVVVDWAANLWSRVTGAAAAEDEGGDDDDGWDAHEAKLEAARRAAAQKREAEVEVERQREALESATNAAAKAAAELRQTRYDVSSLFGSDSDSDMVLSGASDDDDEEEAPPPPKKRRSLSPEPTLTAVEAIPAPAEETEQPPVPEESVAEPPTHTPVEALPRPAPPTGPPPGLALDDFAASERTAVETPVEPMEPRRSVEGAALALADAESAALEAPAQRSPQRSPARAPRSSVAGAPLALGDVDHAATYSSDDEARPAPTEEPTYADDDAAFGAVMDAFAEAATKAEADRQAAADAEAARAAQAAAAEEQARAARAAADARAAEAAAAAALAAAAEAGEKARAEAKARAAEVAAAAARARAAAEAEAARESELRRAEAERERIAAERRTAAVAAEAEAAAAAANAATPAAEVRSSTALPPSEYAATSEEVPAAQASTATSEEAARSSTALPQSEYAATAPAAQNSAAETARAPVAEVAGAAVGQLAGAAAGAVGGPAGSAVGGAVGGAVGQAVGAVVDAAASEKKPVVVASHRVRRRRGKEVRVSAALQQKRIDELEAKVAEALKLAAAAQKALDEAETRREQAEARAERAAAAVPPPTEMRQRRVDDDHDDNDEEAPLQREERKRKRRKRRPRCGARNWRRCLNCCLCRGGARVSPGGAFEWMLDDAQRNAALRAAKIRAAKLKYLEPPNICDVPFARRLDRSLQARLALLLWIHGLGAAIQLCVGVGAMTIRLGWTPEFGGALGPPFPLPTLALIKAGTCLVVFAILFRKTRIPPCLAALGCAPVPPKPAGGARPQPFRALTSRLLKQFLFAKLLDALAGYLLFWGCVASFNRRRNTRRIVDAFLGLCLTGLTVVDVYGALVCAGTTVYYVYYLYRTPGVDYDTDESGSESSSDSSDGEGHELLRRRGRDARREEALEAFAQATPREIRQAAAVARGGAVPSSLAWADPRFALQTARVSQTERARRPRRPERARPQTSREDGWTPTAPDPRLLELMAKRNADIV</sequence>
<feature type="compositionally biased region" description="Basic and acidic residues" evidence="1">
    <location>
        <begin position="1122"/>
        <end position="1144"/>
    </location>
</feature>
<keyword evidence="2" id="KW-0812">Transmembrane</keyword>
<name>A0A8J2X3K4_9STRA</name>
<keyword evidence="4" id="KW-1185">Reference proteome</keyword>
<feature type="compositionally biased region" description="Low complexity" evidence="1">
    <location>
        <begin position="550"/>
        <end position="573"/>
    </location>
</feature>
<accession>A0A8J2X3K4</accession>
<dbReference type="GO" id="GO:0005768">
    <property type="term" value="C:endosome"/>
    <property type="evidence" value="ECO:0007669"/>
    <property type="project" value="TreeGrafter"/>
</dbReference>
<feature type="compositionally biased region" description="Basic and acidic residues" evidence="1">
    <location>
        <begin position="122"/>
        <end position="137"/>
    </location>
</feature>
<organism evidence="3 4">
    <name type="scientific">Pelagomonas calceolata</name>
    <dbReference type="NCBI Taxonomy" id="35677"/>
    <lineage>
        <taxon>Eukaryota</taxon>
        <taxon>Sar</taxon>
        <taxon>Stramenopiles</taxon>
        <taxon>Ochrophyta</taxon>
        <taxon>Pelagophyceae</taxon>
        <taxon>Pelagomonadales</taxon>
        <taxon>Pelagomonadaceae</taxon>
        <taxon>Pelagomonas</taxon>
    </lineage>
</organism>
<proteinExistence type="predicted"/>
<feature type="transmembrane region" description="Helical" evidence="2">
    <location>
        <begin position="971"/>
        <end position="993"/>
    </location>
</feature>
<feature type="compositionally biased region" description="Low complexity" evidence="1">
    <location>
        <begin position="453"/>
        <end position="479"/>
    </location>
</feature>
<protein>
    <submittedName>
        <fullName evidence="3">Uncharacterized protein</fullName>
    </submittedName>
</protein>
<feature type="compositionally biased region" description="Low complexity" evidence="1">
    <location>
        <begin position="616"/>
        <end position="632"/>
    </location>
</feature>
<feature type="compositionally biased region" description="Basic and acidic residues" evidence="1">
    <location>
        <begin position="1060"/>
        <end position="1072"/>
    </location>
</feature>
<feature type="compositionally biased region" description="Basic and acidic residues" evidence="1">
    <location>
        <begin position="737"/>
        <end position="750"/>
    </location>
</feature>
<feature type="compositionally biased region" description="Basic and acidic residues" evidence="1">
    <location>
        <begin position="200"/>
        <end position="221"/>
    </location>
</feature>
<evidence type="ECO:0000313" key="4">
    <source>
        <dbReference type="Proteomes" id="UP000789595"/>
    </source>
</evidence>
<feature type="compositionally biased region" description="Low complexity" evidence="1">
    <location>
        <begin position="222"/>
        <end position="234"/>
    </location>
</feature>
<feature type="region of interest" description="Disordered" evidence="1">
    <location>
        <begin position="1"/>
        <end position="150"/>
    </location>
</feature>
<dbReference type="GO" id="GO:0043328">
    <property type="term" value="P:protein transport to vacuole involved in ubiquitin-dependent protein catabolic process via the multivesicular body sorting pathway"/>
    <property type="evidence" value="ECO:0007669"/>
    <property type="project" value="TreeGrafter"/>
</dbReference>
<evidence type="ECO:0000256" key="2">
    <source>
        <dbReference type="SAM" id="Phobius"/>
    </source>
</evidence>
<dbReference type="EMBL" id="CAKKNE010000006">
    <property type="protein sequence ID" value="CAH0379681.1"/>
    <property type="molecule type" value="Genomic_DNA"/>
</dbReference>
<evidence type="ECO:0000313" key="3">
    <source>
        <dbReference type="EMBL" id="CAH0379681.1"/>
    </source>
</evidence>
<feature type="compositionally biased region" description="Low complexity" evidence="1">
    <location>
        <begin position="592"/>
        <end position="609"/>
    </location>
</feature>
<keyword evidence="2" id="KW-1133">Transmembrane helix</keyword>
<reference evidence="3" key="1">
    <citation type="submission" date="2021-11" db="EMBL/GenBank/DDBJ databases">
        <authorList>
            <consortium name="Genoscope - CEA"/>
            <person name="William W."/>
        </authorList>
    </citation>
    <scope>NUCLEOTIDE SEQUENCE</scope>
</reference>
<feature type="compositionally biased region" description="Basic and acidic residues" evidence="1">
    <location>
        <begin position="31"/>
        <end position="40"/>
    </location>
</feature>
<feature type="compositionally biased region" description="Basic and acidic residues" evidence="1">
    <location>
        <begin position="92"/>
        <end position="101"/>
    </location>
</feature>
<feature type="transmembrane region" description="Helical" evidence="2">
    <location>
        <begin position="1005"/>
        <end position="1034"/>
    </location>
</feature>
<feature type="region of interest" description="Disordered" evidence="1">
    <location>
        <begin position="1118"/>
        <end position="1166"/>
    </location>
</feature>
<feature type="compositionally biased region" description="Acidic residues" evidence="1">
    <location>
        <begin position="138"/>
        <end position="147"/>
    </location>
</feature>
<feature type="compositionally biased region" description="Pro residues" evidence="1">
    <location>
        <begin position="321"/>
        <end position="331"/>
    </location>
</feature>
<comment type="caution">
    <text evidence="3">The sequence shown here is derived from an EMBL/GenBank/DDBJ whole genome shotgun (WGS) entry which is preliminary data.</text>
</comment>
<dbReference type="PANTHER" id="PTHR23030">
    <property type="entry name" value="PCD6 INTERACTING PROTEIN-RELATED"/>
    <property type="match status" value="1"/>
</dbReference>
<dbReference type="Proteomes" id="UP000789595">
    <property type="component" value="Unassembled WGS sequence"/>
</dbReference>
<feature type="region of interest" description="Disordered" evidence="1">
    <location>
        <begin position="519"/>
        <end position="632"/>
    </location>
</feature>
<feature type="compositionally biased region" description="Low complexity" evidence="1">
    <location>
        <begin position="359"/>
        <end position="392"/>
    </location>
</feature>
<dbReference type="AlphaFoldDB" id="A0A8J2X3K4"/>
<keyword evidence="2" id="KW-0472">Membrane</keyword>